<evidence type="ECO:0000259" key="1">
    <source>
        <dbReference type="PROSITE" id="PS50181"/>
    </source>
</evidence>
<dbReference type="EMBL" id="MU254600">
    <property type="protein sequence ID" value="KAG9240081.1"/>
    <property type="molecule type" value="Genomic_DNA"/>
</dbReference>
<keyword evidence="3" id="KW-1185">Reference proteome</keyword>
<dbReference type="InterPro" id="IPR036047">
    <property type="entry name" value="F-box-like_dom_sf"/>
</dbReference>
<accession>A0A9P7YUN9</accession>
<reference evidence="2" key="1">
    <citation type="journal article" date="2021" name="IMA Fungus">
        <title>Genomic characterization of three marine fungi, including Emericellopsis atlantica sp. nov. with signatures of a generalist lifestyle and marine biomass degradation.</title>
        <authorList>
            <person name="Hagestad O.C."/>
            <person name="Hou L."/>
            <person name="Andersen J.H."/>
            <person name="Hansen E.H."/>
            <person name="Altermark B."/>
            <person name="Li C."/>
            <person name="Kuhnert E."/>
            <person name="Cox R.J."/>
            <person name="Crous P.W."/>
            <person name="Spatafora J.W."/>
            <person name="Lail K."/>
            <person name="Amirebrahimi M."/>
            <person name="Lipzen A."/>
            <person name="Pangilinan J."/>
            <person name="Andreopoulos W."/>
            <person name="Hayes R.D."/>
            <person name="Ng V."/>
            <person name="Grigoriev I.V."/>
            <person name="Jackson S.A."/>
            <person name="Sutton T.D.S."/>
            <person name="Dobson A.D.W."/>
            <person name="Rama T."/>
        </authorList>
    </citation>
    <scope>NUCLEOTIDE SEQUENCE</scope>
    <source>
        <strain evidence="2">TRa3180A</strain>
    </source>
</reference>
<dbReference type="OrthoDB" id="2687876at2759"/>
<gene>
    <name evidence="2" type="ORF">BJ878DRAFT_321635</name>
</gene>
<dbReference type="Proteomes" id="UP000887226">
    <property type="component" value="Unassembled WGS sequence"/>
</dbReference>
<name>A0A9P7YUN9_9HELO</name>
<comment type="caution">
    <text evidence="2">The sequence shown here is derived from an EMBL/GenBank/DDBJ whole genome shotgun (WGS) entry which is preliminary data.</text>
</comment>
<feature type="domain" description="F-box" evidence="1">
    <location>
        <begin position="63"/>
        <end position="109"/>
    </location>
</feature>
<dbReference type="Pfam" id="PF00646">
    <property type="entry name" value="F-box"/>
    <property type="match status" value="1"/>
</dbReference>
<evidence type="ECO:0000313" key="3">
    <source>
        <dbReference type="Proteomes" id="UP000887226"/>
    </source>
</evidence>
<dbReference type="PROSITE" id="PS50181">
    <property type="entry name" value="FBOX"/>
    <property type="match status" value="1"/>
</dbReference>
<organism evidence="2 3">
    <name type="scientific">Calycina marina</name>
    <dbReference type="NCBI Taxonomy" id="1763456"/>
    <lineage>
        <taxon>Eukaryota</taxon>
        <taxon>Fungi</taxon>
        <taxon>Dikarya</taxon>
        <taxon>Ascomycota</taxon>
        <taxon>Pezizomycotina</taxon>
        <taxon>Leotiomycetes</taxon>
        <taxon>Helotiales</taxon>
        <taxon>Pezizellaceae</taxon>
        <taxon>Calycina</taxon>
    </lineage>
</organism>
<dbReference type="SMART" id="SM00256">
    <property type="entry name" value="FBOX"/>
    <property type="match status" value="1"/>
</dbReference>
<dbReference type="SUPFAM" id="SSF81383">
    <property type="entry name" value="F-box domain"/>
    <property type="match status" value="1"/>
</dbReference>
<dbReference type="AlphaFoldDB" id="A0A9P7YUN9"/>
<proteinExistence type="predicted"/>
<protein>
    <recommendedName>
        <fullName evidence="1">F-box domain-containing protein</fullName>
    </recommendedName>
</protein>
<sequence>MSTKDYGFITSSIINNNDGLVSRKVMAHKLPGQENFTISGNLTHWGKPQGCRYAPSSINTNSAGDFDALPVEMIHNIFRKLNFESLISMRLVASKIRSIVDSLQEYKAMVTYAPSIIHTLFMTATTAYSTAERLYALLIDEHCSACGDFGLFFFIPLGCRCCYSCLYNHPRFAVMTLAKAKTSLSIKEREFRERHPVLLTVPGSYDLDARRPRHPRRAFGGRYCNQTLLVSTDQASQLSNRTLHKPLRAVVEPKTHRLQIPSRSGIFMGEPPFRGMAAVAFSWLNQSTRVLEDGLSCQGCSFDFDEINNGLPHPPGVEFRERFLAARKKTERAFTEAGFYDHFEQCETAKRLWKMHCRNSEEKYENEKTCDRGDAGGLNVHKT</sequence>
<dbReference type="InterPro" id="IPR001810">
    <property type="entry name" value="F-box_dom"/>
</dbReference>
<evidence type="ECO:0000313" key="2">
    <source>
        <dbReference type="EMBL" id="KAG9240081.1"/>
    </source>
</evidence>